<feature type="coiled-coil region" evidence="1">
    <location>
        <begin position="1057"/>
        <end position="1153"/>
    </location>
</feature>
<name>A0AA38TED8_9ASTR</name>
<feature type="region of interest" description="Disordered" evidence="2">
    <location>
        <begin position="230"/>
        <end position="277"/>
    </location>
</feature>
<dbReference type="PANTHER" id="PTHR47270">
    <property type="entry name" value="PROTEIN MLP1-LIKE"/>
    <property type="match status" value="1"/>
</dbReference>
<proteinExistence type="predicted"/>
<evidence type="ECO:0000313" key="5">
    <source>
        <dbReference type="Proteomes" id="UP001172457"/>
    </source>
</evidence>
<dbReference type="PANTHER" id="PTHR47270:SF3">
    <property type="entry name" value="HYPOTETICAL PROTEIN"/>
    <property type="match status" value="1"/>
</dbReference>
<dbReference type="Pfam" id="PF10358">
    <property type="entry name" value="NT-C2"/>
    <property type="match status" value="1"/>
</dbReference>
<evidence type="ECO:0000313" key="4">
    <source>
        <dbReference type="EMBL" id="KAJ9555453.1"/>
    </source>
</evidence>
<gene>
    <name evidence="4" type="ORF">OSB04_010067</name>
</gene>
<comment type="caution">
    <text evidence="4">The sequence shown here is derived from an EMBL/GenBank/DDBJ whole genome shotgun (WGS) entry which is preliminary data.</text>
</comment>
<dbReference type="PROSITE" id="PS51840">
    <property type="entry name" value="C2_NT"/>
    <property type="match status" value="1"/>
</dbReference>
<feature type="compositionally biased region" description="Low complexity" evidence="2">
    <location>
        <begin position="326"/>
        <end position="335"/>
    </location>
</feature>
<organism evidence="4 5">
    <name type="scientific">Centaurea solstitialis</name>
    <name type="common">yellow star-thistle</name>
    <dbReference type="NCBI Taxonomy" id="347529"/>
    <lineage>
        <taxon>Eukaryota</taxon>
        <taxon>Viridiplantae</taxon>
        <taxon>Streptophyta</taxon>
        <taxon>Embryophyta</taxon>
        <taxon>Tracheophyta</taxon>
        <taxon>Spermatophyta</taxon>
        <taxon>Magnoliopsida</taxon>
        <taxon>eudicotyledons</taxon>
        <taxon>Gunneridae</taxon>
        <taxon>Pentapetalae</taxon>
        <taxon>asterids</taxon>
        <taxon>campanulids</taxon>
        <taxon>Asterales</taxon>
        <taxon>Asteraceae</taxon>
        <taxon>Carduoideae</taxon>
        <taxon>Cardueae</taxon>
        <taxon>Centaureinae</taxon>
        <taxon>Centaurea</taxon>
    </lineage>
</organism>
<dbReference type="EMBL" id="JARYMX010000003">
    <property type="protein sequence ID" value="KAJ9555453.1"/>
    <property type="molecule type" value="Genomic_DNA"/>
</dbReference>
<feature type="compositionally biased region" description="Polar residues" evidence="2">
    <location>
        <begin position="364"/>
        <end position="373"/>
    </location>
</feature>
<feature type="coiled-coil region" evidence="1">
    <location>
        <begin position="1178"/>
        <end position="1212"/>
    </location>
</feature>
<feature type="domain" description="C2 NT-type" evidence="3">
    <location>
        <begin position="87"/>
        <end position="223"/>
    </location>
</feature>
<sequence>MSTLVGLPKDYGWEISVYPGSILMLGRLPNDYPDKCFPMLVTLLVEHGENQKTYPVRDKIRSQKPIVIEISVGNDSYMIKMFRAQRNGKSPTSGERIDFKFSKFQALQVPKVWDKLLVSIISVETGKTIARSNKAMVRNGICQWTESLSESIWISNDDSSKELEEHLFKFVVSMGSARSGILGEATVNIARYYTSSRSSAPVSLTLKKCNYGTILQVKIQCLTPRTKLRVEGPQYSGSNAEAVDEDYDDGGSRSNGSAASVNLSAKSPSSQEDLAPTSLLGRIKIMETNYEQSGSNQNNDSAEYSIEERFFRKNPINGIKHNLNASSRNSSSRSNYPIEEDLSISTRSTQQEYEESPPAALPTPSVTKGGSSKNLLEAAEDTIEELRDEAKMWERNSQKLMFDLEILKERFSDQSKNLSMLKWSFPQQNRSVMKEVDQLKDDVGESAVKQKAATAESAYNSKGGTNVDLAQQLKRNQESNIELVGILQELEDTTETQRAEIEELLEVKSKFSELEKSLILTWLKPEAYNLNGGIREEFTCKLEILEQALENKISDLENARTSSSHEISILEKEYKSTLSVKEDEINNLESKLSACIAENRKTRSRTNQEIQGLKQKVSEVEKECSELTNENLDLLFDLKESKKVVQVRNETIEESQKLLEDYSLKIRQLESRNAEQEAQISDLEKEKEELQENMEVALNESNITSKCLDNLRNDLMVLSSSVDSQVSANKLLERKAMELEKNKREVELRLFEVEEENVKLAEHSLKLVKDEHDTAQRELEKSKSAISDLENELEKLLDVEKVLLDVQEECEYVKAEKQKLQDSAENLIEECNSLQKSYEEMTKGKAELYEQCSRLEIELMGARENLVISSERVDELQEKYSSMLEEYMFKEKSLSSHLDELNQENWQLKEKVTMEESLLNQMYLEKTAEIENFQSEVEHLKEEISRLHEQKAKVASEASKEISSLSSEKSKLESSLKDVHSRAEFIENQLQTVREESESKIKDLTTELDAIKQTHKKLTADHDRKSKLLAGYRTREERRRTIENDLELKLTVSEYDRQQLIEESAKLKDKLQKTSKLENEVLDQKRSLDKLKHEKSNLEASLLSVSSSLEELKAEKMSLIEKMSILEASVSEYEDCKHQRNALQEKLLRLEGDLAAKGASRSQDAEMKNELSRIKSGNLQYQLKIQQLEGEKNECLKKVHALEEDLKLLSAKKDQTKSGSKMGVHETYSQEDTDYAAKIEMLEAELDEALDANNKYRVQLQRLKTEGRNSLSSAPGKSKAEELKDLRDRYLEMSLKYAEVEAEREDLVMQLKTNSSTTRKRFQLIDNP</sequence>
<protein>
    <recommendedName>
        <fullName evidence="3">C2 NT-type domain-containing protein</fullName>
    </recommendedName>
</protein>
<evidence type="ECO:0000256" key="1">
    <source>
        <dbReference type="SAM" id="Coils"/>
    </source>
</evidence>
<feature type="coiled-coil region" evidence="1">
    <location>
        <begin position="535"/>
        <end position="1021"/>
    </location>
</feature>
<keyword evidence="5" id="KW-1185">Reference proteome</keyword>
<feature type="region of interest" description="Disordered" evidence="2">
    <location>
        <begin position="345"/>
        <end position="373"/>
    </location>
</feature>
<dbReference type="InterPro" id="IPR019448">
    <property type="entry name" value="NT-C2"/>
</dbReference>
<feature type="region of interest" description="Disordered" evidence="2">
    <location>
        <begin position="318"/>
        <end position="337"/>
    </location>
</feature>
<feature type="coiled-coil region" evidence="1">
    <location>
        <begin position="1239"/>
        <end position="1303"/>
    </location>
</feature>
<evidence type="ECO:0000259" key="3">
    <source>
        <dbReference type="PROSITE" id="PS51840"/>
    </source>
</evidence>
<evidence type="ECO:0000256" key="2">
    <source>
        <dbReference type="SAM" id="MobiDB-lite"/>
    </source>
</evidence>
<accession>A0AA38TED8</accession>
<feature type="compositionally biased region" description="Polar residues" evidence="2">
    <location>
        <begin position="252"/>
        <end position="272"/>
    </location>
</feature>
<dbReference type="Proteomes" id="UP001172457">
    <property type="component" value="Chromosome 3"/>
</dbReference>
<keyword evidence="1" id="KW-0175">Coiled coil</keyword>
<reference evidence="4" key="1">
    <citation type="submission" date="2023-03" db="EMBL/GenBank/DDBJ databases">
        <title>Chromosome-scale reference genome and RAD-based genetic map of yellow starthistle (Centaurea solstitialis) reveal putative structural variation and QTLs associated with invader traits.</title>
        <authorList>
            <person name="Reatini B."/>
            <person name="Cang F.A."/>
            <person name="Jiang Q."/>
            <person name="Mckibben M.T.W."/>
            <person name="Barker M.S."/>
            <person name="Rieseberg L.H."/>
            <person name="Dlugosch K.M."/>
        </authorList>
    </citation>
    <scope>NUCLEOTIDE SEQUENCE</scope>
    <source>
        <strain evidence="4">CAN-66</strain>
        <tissue evidence="4">Leaf</tissue>
    </source>
</reference>